<gene>
    <name evidence="2" type="ORF">PAHA3_3500</name>
</gene>
<dbReference type="Gene3D" id="3.40.390.10">
    <property type="entry name" value="Collagenase (Catalytic Domain)"/>
    <property type="match status" value="1"/>
</dbReference>
<feature type="chain" id="PRO_5007089430" description="Peptidase M10 metallopeptidase domain-containing protein" evidence="1">
    <location>
        <begin position="31"/>
        <end position="209"/>
    </location>
</feature>
<dbReference type="EMBL" id="BCNV01000001">
    <property type="protein sequence ID" value="GAS83422.1"/>
    <property type="molecule type" value="Genomic_DNA"/>
</dbReference>
<evidence type="ECO:0008006" key="4">
    <source>
        <dbReference type="Google" id="ProtNLM"/>
    </source>
</evidence>
<dbReference type="GO" id="GO:0008237">
    <property type="term" value="F:metallopeptidase activity"/>
    <property type="evidence" value="ECO:0007669"/>
    <property type="project" value="InterPro"/>
</dbReference>
<dbReference type="AlphaFoldDB" id="A0A100VP05"/>
<organism evidence="2 3">
    <name type="scientific">Paenibacillus amylolyticus</name>
    <dbReference type="NCBI Taxonomy" id="1451"/>
    <lineage>
        <taxon>Bacteria</taxon>
        <taxon>Bacillati</taxon>
        <taxon>Bacillota</taxon>
        <taxon>Bacilli</taxon>
        <taxon>Bacillales</taxon>
        <taxon>Paenibacillaceae</taxon>
        <taxon>Paenibacillus</taxon>
    </lineage>
</organism>
<reference evidence="2 3" key="1">
    <citation type="journal article" date="2016" name="Genome Announc.">
        <title>Draft Genome Sequence of Paenibacillus amylolyticus Heshi-A3, Isolated from Fermented Rice Bran in a Japanese Fermented Seafood Dish.</title>
        <authorList>
            <person name="Akuzawa S."/>
            <person name="Nagaoka J."/>
            <person name="Kanekatsu M."/>
            <person name="Kubota E."/>
            <person name="Ohtake R."/>
            <person name="Suzuki T."/>
            <person name="Kanesaki Y."/>
        </authorList>
    </citation>
    <scope>NUCLEOTIDE SEQUENCE [LARGE SCALE GENOMIC DNA]</scope>
    <source>
        <strain evidence="2 3">Heshi-A3</strain>
    </source>
</reference>
<evidence type="ECO:0000313" key="3">
    <source>
        <dbReference type="Proteomes" id="UP000069697"/>
    </source>
</evidence>
<name>A0A100VP05_PAEAM</name>
<evidence type="ECO:0000313" key="2">
    <source>
        <dbReference type="EMBL" id="GAS83422.1"/>
    </source>
</evidence>
<dbReference type="SUPFAM" id="SSF55486">
    <property type="entry name" value="Metalloproteases ('zincins'), catalytic domain"/>
    <property type="match status" value="1"/>
</dbReference>
<proteinExistence type="predicted"/>
<dbReference type="RefSeq" id="WP_062835770.1">
    <property type="nucleotide sequence ID" value="NZ_BCNV01000001.1"/>
</dbReference>
<protein>
    <recommendedName>
        <fullName evidence="4">Peptidase M10 metallopeptidase domain-containing protein</fullName>
    </recommendedName>
</protein>
<evidence type="ECO:0000256" key="1">
    <source>
        <dbReference type="SAM" id="SignalP"/>
    </source>
</evidence>
<sequence>MKIKKIKSWFHKPMLLTIPFMLLFPTVTNAQLTNGDAFYASNGFSSTTIAAIPWYNDSSIGGLGYTTHLSDARASWDAVNTANIGWSSQSSASAATLRFYAVNDANLGYYGIFKLYNSSGTEISSQLETPGVSWYKANIVIANANVNSSNASIKKLTRAETQDMILHEIGHAISLRHQPDTATSVMRKNDLTIYGAPTTLDKNNVGWKY</sequence>
<dbReference type="Proteomes" id="UP000069697">
    <property type="component" value="Unassembled WGS sequence"/>
</dbReference>
<keyword evidence="1" id="KW-0732">Signal</keyword>
<accession>A0A100VP05</accession>
<reference evidence="3" key="2">
    <citation type="submission" date="2016-01" db="EMBL/GenBank/DDBJ databases">
        <title>Draft Genome Sequence of Paenibacillus amylolyticus Heshi-A3 that Was Isolated from Fermented Rice Bran with Aging Salted Mackerel, Which Was Named Heshiko as Traditional Fermented Seafood in Japan.</title>
        <authorList>
            <person name="Akuzawa S."/>
            <person name="Nakagawa J."/>
            <person name="Kanekatsu T."/>
            <person name="Kubota E."/>
            <person name="Ohtake R."/>
            <person name="Suzuki T."/>
            <person name="Kanesaki Y."/>
        </authorList>
    </citation>
    <scope>NUCLEOTIDE SEQUENCE [LARGE SCALE GENOMIC DNA]</scope>
    <source>
        <strain evidence="3">Heshi-A3</strain>
    </source>
</reference>
<dbReference type="InterPro" id="IPR024079">
    <property type="entry name" value="MetalloPept_cat_dom_sf"/>
</dbReference>
<comment type="caution">
    <text evidence="2">The sequence shown here is derived from an EMBL/GenBank/DDBJ whole genome shotgun (WGS) entry which is preliminary data.</text>
</comment>
<feature type="signal peptide" evidence="1">
    <location>
        <begin position="1"/>
        <end position="30"/>
    </location>
</feature>